<dbReference type="PANTHER" id="PTHR11739:SF4">
    <property type="entry name" value="CITRATE SYNTHASE, PEROXISOMAL"/>
    <property type="match status" value="1"/>
</dbReference>
<keyword evidence="4" id="KW-0808">Transferase</keyword>
<dbReference type="AlphaFoldDB" id="A0A227PJ24"/>
<evidence type="ECO:0000256" key="1">
    <source>
        <dbReference type="ARBA" id="ARBA00004751"/>
    </source>
</evidence>
<dbReference type="Pfam" id="PF00285">
    <property type="entry name" value="Citrate_synt"/>
    <property type="match status" value="1"/>
</dbReference>
<dbReference type="RefSeq" id="WP_089478193.1">
    <property type="nucleotide sequence ID" value="NZ_MUGS01000004.1"/>
</dbReference>
<reference evidence="5 6" key="1">
    <citation type="submission" date="2016-11" db="EMBL/GenBank/DDBJ databases">
        <title>Whole genomes of Flavobacteriaceae.</title>
        <authorList>
            <person name="Stine C."/>
            <person name="Li C."/>
            <person name="Tadesse D."/>
        </authorList>
    </citation>
    <scope>NUCLEOTIDE SEQUENCE [LARGE SCALE GENOMIC DNA]</scope>
    <source>
        <strain evidence="5 6">DSM 24704</strain>
    </source>
</reference>
<evidence type="ECO:0000313" key="5">
    <source>
        <dbReference type="EMBL" id="OXG09106.1"/>
    </source>
</evidence>
<dbReference type="GO" id="GO:0036440">
    <property type="term" value="F:citrate synthase activity"/>
    <property type="evidence" value="ECO:0007669"/>
    <property type="project" value="UniProtKB-EC"/>
</dbReference>
<dbReference type="InterPro" id="IPR036969">
    <property type="entry name" value="Citrate_synthase_sf"/>
</dbReference>
<dbReference type="PANTHER" id="PTHR11739">
    <property type="entry name" value="CITRATE SYNTHASE"/>
    <property type="match status" value="1"/>
</dbReference>
<organism evidence="5 6">
    <name type="scientific">Flavobacterium araucananum</name>
    <dbReference type="NCBI Taxonomy" id="946678"/>
    <lineage>
        <taxon>Bacteria</taxon>
        <taxon>Pseudomonadati</taxon>
        <taxon>Bacteroidota</taxon>
        <taxon>Flavobacteriia</taxon>
        <taxon>Flavobacteriales</taxon>
        <taxon>Flavobacteriaceae</taxon>
        <taxon>Flavobacterium</taxon>
    </lineage>
</organism>
<dbReference type="SUPFAM" id="SSF48256">
    <property type="entry name" value="Citrate synthase"/>
    <property type="match status" value="1"/>
</dbReference>
<dbReference type="Gene3D" id="1.10.580.10">
    <property type="entry name" value="Citrate Synthase, domain 1"/>
    <property type="match status" value="1"/>
</dbReference>
<dbReference type="InterPro" id="IPR002020">
    <property type="entry name" value="Citrate_synthase"/>
</dbReference>
<comment type="caution">
    <text evidence="5">The sequence shown here is derived from an EMBL/GenBank/DDBJ whole genome shotgun (WGS) entry which is preliminary data.</text>
</comment>
<sequence>MKYQGTKIDGPGFDPECLSVRGTDLNTIIAERKFPEAVFHILTGTFPSVPQNKAIEAFLLASYNSIAPEHPVFEHIQKIAYATQSSIKGVLAGLLFDFDDEFLKTYRTSQLPEECSLQETAKGLFLISILPLLLRIAADGKQNVRQEIKPVSASFSDSFIAVAFQTLFSKKQATDAEIRIFEALLISWHAGFGYLTPSVLAPRVTAGTGASANMIIMSGFIAAGPHHIGASEAAFKLLSKLPTKKEQEITQTIEDLLAHKKIIPGFGHPLFRKDPRPECLESIWEDLDKNTPNLILYKQITHIIKERSGLNPNIDFITAAILSDLGVTDQSLVPAIGLFARSIAMIAHADEKRQKPPFGAKSADARDFLANNQINELSLD</sequence>
<accession>A0A227PJ24</accession>
<dbReference type="OrthoDB" id="9800864at2"/>
<dbReference type="EC" id="2.3.3.16" evidence="3"/>
<dbReference type="GO" id="GO:0005829">
    <property type="term" value="C:cytosol"/>
    <property type="evidence" value="ECO:0007669"/>
    <property type="project" value="TreeGrafter"/>
</dbReference>
<evidence type="ECO:0000256" key="4">
    <source>
        <dbReference type="ARBA" id="ARBA00022679"/>
    </source>
</evidence>
<protein>
    <recommendedName>
        <fullName evidence="3">citrate synthase (unknown stereospecificity)</fullName>
        <ecNumber evidence="3">2.3.3.16</ecNumber>
    </recommendedName>
</protein>
<dbReference type="UniPathway" id="UPA00223"/>
<name>A0A227PJ24_9FLAO</name>
<proteinExistence type="inferred from homology"/>
<dbReference type="InterPro" id="IPR016143">
    <property type="entry name" value="Citrate_synth-like_sm_a-sub"/>
</dbReference>
<evidence type="ECO:0000256" key="3">
    <source>
        <dbReference type="ARBA" id="ARBA00012972"/>
    </source>
</evidence>
<dbReference type="InterPro" id="IPR016142">
    <property type="entry name" value="Citrate_synth-like_lrg_a-sub"/>
</dbReference>
<dbReference type="Gene3D" id="1.10.230.10">
    <property type="entry name" value="Cytochrome P450-Terp, domain 2"/>
    <property type="match status" value="1"/>
</dbReference>
<evidence type="ECO:0000256" key="2">
    <source>
        <dbReference type="ARBA" id="ARBA00010566"/>
    </source>
</evidence>
<dbReference type="EMBL" id="MUGS01000004">
    <property type="protein sequence ID" value="OXG09106.1"/>
    <property type="molecule type" value="Genomic_DNA"/>
</dbReference>
<keyword evidence="6" id="KW-1185">Reference proteome</keyword>
<gene>
    <name evidence="5" type="ORF">B0A64_03680</name>
</gene>
<evidence type="ECO:0000313" key="6">
    <source>
        <dbReference type="Proteomes" id="UP000214684"/>
    </source>
</evidence>
<dbReference type="Proteomes" id="UP000214684">
    <property type="component" value="Unassembled WGS sequence"/>
</dbReference>
<comment type="pathway">
    <text evidence="1">Carbohydrate metabolism; tricarboxylic acid cycle; isocitrate from oxaloacetate: step 1/2.</text>
</comment>
<dbReference type="GO" id="GO:0005975">
    <property type="term" value="P:carbohydrate metabolic process"/>
    <property type="evidence" value="ECO:0007669"/>
    <property type="project" value="TreeGrafter"/>
</dbReference>
<comment type="similarity">
    <text evidence="2">Belongs to the citrate synthase family.</text>
</comment>
<dbReference type="GO" id="GO:0006099">
    <property type="term" value="P:tricarboxylic acid cycle"/>
    <property type="evidence" value="ECO:0007669"/>
    <property type="project" value="UniProtKB-UniPathway"/>
</dbReference>